<accession>A0AAW0LXR3</accession>
<keyword evidence="2" id="KW-1185">Reference proteome</keyword>
<dbReference type="Proteomes" id="UP000237347">
    <property type="component" value="Unassembled WGS sequence"/>
</dbReference>
<proteinExistence type="predicted"/>
<dbReference type="AlphaFoldDB" id="A0AAW0LXR3"/>
<evidence type="ECO:0000313" key="1">
    <source>
        <dbReference type="EMBL" id="KAK7855997.1"/>
    </source>
</evidence>
<evidence type="ECO:0000313" key="2">
    <source>
        <dbReference type="Proteomes" id="UP000237347"/>
    </source>
</evidence>
<comment type="caution">
    <text evidence="1">The sequence shown here is derived from an EMBL/GenBank/DDBJ whole genome shotgun (WGS) entry which is preliminary data.</text>
</comment>
<organism evidence="1 2">
    <name type="scientific">Quercus suber</name>
    <name type="common">Cork oak</name>
    <dbReference type="NCBI Taxonomy" id="58331"/>
    <lineage>
        <taxon>Eukaryota</taxon>
        <taxon>Viridiplantae</taxon>
        <taxon>Streptophyta</taxon>
        <taxon>Embryophyta</taxon>
        <taxon>Tracheophyta</taxon>
        <taxon>Spermatophyta</taxon>
        <taxon>Magnoliopsida</taxon>
        <taxon>eudicotyledons</taxon>
        <taxon>Gunneridae</taxon>
        <taxon>Pentapetalae</taxon>
        <taxon>rosids</taxon>
        <taxon>fabids</taxon>
        <taxon>Fagales</taxon>
        <taxon>Fagaceae</taxon>
        <taxon>Quercus</taxon>
    </lineage>
</organism>
<protein>
    <submittedName>
        <fullName evidence="1">Uncharacterized protein</fullName>
    </submittedName>
</protein>
<sequence>MGEEDYPMGRRWCVSFGGSGEDDDESVRMMDESKICDEELTGVEGEWVKRALIALIRPSSHQLRQQSNFEPMPSRLYVMSKANDL</sequence>
<name>A0AAW0LXR3_QUESU</name>
<gene>
    <name evidence="1" type="ORF">CFP56_025426</name>
</gene>
<dbReference type="EMBL" id="PKMF04000040">
    <property type="protein sequence ID" value="KAK7855997.1"/>
    <property type="molecule type" value="Genomic_DNA"/>
</dbReference>
<reference evidence="1 2" key="1">
    <citation type="journal article" date="2018" name="Sci. Data">
        <title>The draft genome sequence of cork oak.</title>
        <authorList>
            <person name="Ramos A.M."/>
            <person name="Usie A."/>
            <person name="Barbosa P."/>
            <person name="Barros P.M."/>
            <person name="Capote T."/>
            <person name="Chaves I."/>
            <person name="Simoes F."/>
            <person name="Abreu I."/>
            <person name="Carrasquinho I."/>
            <person name="Faro C."/>
            <person name="Guimaraes J.B."/>
            <person name="Mendonca D."/>
            <person name="Nobrega F."/>
            <person name="Rodrigues L."/>
            <person name="Saibo N.J.M."/>
            <person name="Varela M.C."/>
            <person name="Egas C."/>
            <person name="Matos J."/>
            <person name="Miguel C.M."/>
            <person name="Oliveira M.M."/>
            <person name="Ricardo C.P."/>
            <person name="Goncalves S."/>
        </authorList>
    </citation>
    <scope>NUCLEOTIDE SEQUENCE [LARGE SCALE GENOMIC DNA]</scope>
    <source>
        <strain evidence="2">cv. HL8</strain>
    </source>
</reference>